<name>A0A8X6IJI6_TRICU</name>
<dbReference type="AlphaFoldDB" id="A0A8X6IJI6"/>
<sequence>MAYIGCLLSSTAVGCTPMFRCRCYKAGSRLFIAVCCRIVILFNPDDHRVARFIIVNDAVIRQAGLAIWRVPSVFKWSSISVGSC</sequence>
<evidence type="ECO:0000313" key="2">
    <source>
        <dbReference type="Proteomes" id="UP000887116"/>
    </source>
</evidence>
<keyword evidence="2" id="KW-1185">Reference proteome</keyword>
<evidence type="ECO:0000313" key="1">
    <source>
        <dbReference type="EMBL" id="GFQ78345.1"/>
    </source>
</evidence>
<dbReference type="EMBL" id="BMAO01031891">
    <property type="protein sequence ID" value="GFQ78345.1"/>
    <property type="molecule type" value="Genomic_DNA"/>
</dbReference>
<dbReference type="Proteomes" id="UP000887116">
    <property type="component" value="Unassembled WGS sequence"/>
</dbReference>
<comment type="caution">
    <text evidence="1">The sequence shown here is derived from an EMBL/GenBank/DDBJ whole genome shotgun (WGS) entry which is preliminary data.</text>
</comment>
<reference evidence="1" key="1">
    <citation type="submission" date="2020-07" db="EMBL/GenBank/DDBJ databases">
        <title>Multicomponent nature underlies the extraordinary mechanical properties of spider dragline silk.</title>
        <authorList>
            <person name="Kono N."/>
            <person name="Nakamura H."/>
            <person name="Mori M."/>
            <person name="Yoshida Y."/>
            <person name="Ohtoshi R."/>
            <person name="Malay A.D."/>
            <person name="Moran D.A.P."/>
            <person name="Tomita M."/>
            <person name="Numata K."/>
            <person name="Arakawa K."/>
        </authorList>
    </citation>
    <scope>NUCLEOTIDE SEQUENCE</scope>
</reference>
<proteinExistence type="predicted"/>
<organism evidence="1 2">
    <name type="scientific">Trichonephila clavata</name>
    <name type="common">Joro spider</name>
    <name type="synonym">Nephila clavata</name>
    <dbReference type="NCBI Taxonomy" id="2740835"/>
    <lineage>
        <taxon>Eukaryota</taxon>
        <taxon>Metazoa</taxon>
        <taxon>Ecdysozoa</taxon>
        <taxon>Arthropoda</taxon>
        <taxon>Chelicerata</taxon>
        <taxon>Arachnida</taxon>
        <taxon>Araneae</taxon>
        <taxon>Araneomorphae</taxon>
        <taxon>Entelegynae</taxon>
        <taxon>Araneoidea</taxon>
        <taxon>Nephilidae</taxon>
        <taxon>Trichonephila</taxon>
    </lineage>
</organism>
<accession>A0A8X6IJI6</accession>
<gene>
    <name evidence="1" type="ORF">TNCT_690941</name>
</gene>
<protein>
    <submittedName>
        <fullName evidence="1">Uncharacterized protein</fullName>
    </submittedName>
</protein>